<dbReference type="EMBL" id="VSSQ01110958">
    <property type="protein sequence ID" value="MPN48538.1"/>
    <property type="molecule type" value="Genomic_DNA"/>
</dbReference>
<comment type="caution">
    <text evidence="1">The sequence shown here is derived from an EMBL/GenBank/DDBJ whole genome shotgun (WGS) entry which is preliminary data.</text>
</comment>
<gene>
    <name evidence="1" type="ORF">SDC9_196148</name>
</gene>
<sequence>MRLWCGVDCLGIQGDLAARFYPQGREVQCPCLMDAPGAVIVGHGFRVAITAVNAAVNTHLGNAIIISGLEMNLRLEIDRHQHVTHRFGDVYDRRQIVSDC</sequence>
<accession>A0A645IB88</accession>
<proteinExistence type="predicted"/>
<protein>
    <submittedName>
        <fullName evidence="1">Uncharacterized protein</fullName>
    </submittedName>
</protein>
<dbReference type="AlphaFoldDB" id="A0A645IB88"/>
<name>A0A645IB88_9ZZZZ</name>
<organism evidence="1">
    <name type="scientific">bioreactor metagenome</name>
    <dbReference type="NCBI Taxonomy" id="1076179"/>
    <lineage>
        <taxon>unclassified sequences</taxon>
        <taxon>metagenomes</taxon>
        <taxon>ecological metagenomes</taxon>
    </lineage>
</organism>
<evidence type="ECO:0000313" key="1">
    <source>
        <dbReference type="EMBL" id="MPN48538.1"/>
    </source>
</evidence>
<reference evidence="1" key="1">
    <citation type="submission" date="2019-08" db="EMBL/GenBank/DDBJ databases">
        <authorList>
            <person name="Kucharzyk K."/>
            <person name="Murdoch R.W."/>
            <person name="Higgins S."/>
            <person name="Loffler F."/>
        </authorList>
    </citation>
    <scope>NUCLEOTIDE SEQUENCE</scope>
</reference>